<dbReference type="EMBL" id="JBHTCF010000012">
    <property type="protein sequence ID" value="MFC7307617.1"/>
    <property type="molecule type" value="Genomic_DNA"/>
</dbReference>
<comment type="caution">
    <text evidence="2">The sequence shown here is derived from an EMBL/GenBank/DDBJ whole genome shotgun (WGS) entry which is preliminary data.</text>
</comment>
<dbReference type="Proteomes" id="UP001596523">
    <property type="component" value="Unassembled WGS sequence"/>
</dbReference>
<gene>
    <name evidence="2" type="ORF">ACFQVC_25735</name>
</gene>
<feature type="region of interest" description="Disordered" evidence="1">
    <location>
        <begin position="81"/>
        <end position="109"/>
    </location>
</feature>
<reference evidence="3" key="1">
    <citation type="journal article" date="2019" name="Int. J. Syst. Evol. Microbiol.">
        <title>The Global Catalogue of Microorganisms (GCM) 10K type strain sequencing project: providing services to taxonomists for standard genome sequencing and annotation.</title>
        <authorList>
            <consortium name="The Broad Institute Genomics Platform"/>
            <consortium name="The Broad Institute Genome Sequencing Center for Infectious Disease"/>
            <person name="Wu L."/>
            <person name="Ma J."/>
        </authorList>
    </citation>
    <scope>NUCLEOTIDE SEQUENCE [LARGE SCALE GENOMIC DNA]</scope>
    <source>
        <strain evidence="3">SYNS20</strain>
    </source>
</reference>
<evidence type="ECO:0000313" key="3">
    <source>
        <dbReference type="Proteomes" id="UP001596523"/>
    </source>
</evidence>
<dbReference type="RefSeq" id="WP_381834849.1">
    <property type="nucleotide sequence ID" value="NZ_JBHTCF010000012.1"/>
</dbReference>
<name>A0ABW2JP83_9ACTN</name>
<organism evidence="2 3">
    <name type="scientific">Streptomyces monticola</name>
    <dbReference type="NCBI Taxonomy" id="2666263"/>
    <lineage>
        <taxon>Bacteria</taxon>
        <taxon>Bacillati</taxon>
        <taxon>Actinomycetota</taxon>
        <taxon>Actinomycetes</taxon>
        <taxon>Kitasatosporales</taxon>
        <taxon>Streptomycetaceae</taxon>
        <taxon>Streptomyces</taxon>
    </lineage>
</organism>
<keyword evidence="3" id="KW-1185">Reference proteome</keyword>
<evidence type="ECO:0000256" key="1">
    <source>
        <dbReference type="SAM" id="MobiDB-lite"/>
    </source>
</evidence>
<evidence type="ECO:0000313" key="2">
    <source>
        <dbReference type="EMBL" id="MFC7307617.1"/>
    </source>
</evidence>
<protein>
    <submittedName>
        <fullName evidence="2">Uncharacterized protein</fullName>
    </submittedName>
</protein>
<accession>A0ABW2JP83</accession>
<feature type="region of interest" description="Disordered" evidence="1">
    <location>
        <begin position="18"/>
        <end position="45"/>
    </location>
</feature>
<sequence length="109" mass="11784">MTALHEAIGRRRRTLYVPAPEESVQQSVRQADNGRSAAPATPSDPPIYRALVHHWAARGMTLPGSRDPEWARLAAPTVRTGQFGSTTPFNYRPAHGVSGLESRAGAGVR</sequence>
<proteinExistence type="predicted"/>